<accession>A0A1G8JHG3</accession>
<dbReference type="OrthoDB" id="4318225at2"/>
<gene>
    <name evidence="4" type="ORF">SAMN05421869_10585</name>
</gene>
<name>A0A1G8JHG3_9ACTN</name>
<protein>
    <submittedName>
        <fullName evidence="4">Ca-activated chloride channel family protein</fullName>
    </submittedName>
</protein>
<dbReference type="InterPro" id="IPR002035">
    <property type="entry name" value="VWF_A"/>
</dbReference>
<dbReference type="SMART" id="SM00327">
    <property type="entry name" value="VWA"/>
    <property type="match status" value="1"/>
</dbReference>
<dbReference type="InterPro" id="IPR036465">
    <property type="entry name" value="vWFA_dom_sf"/>
</dbReference>
<keyword evidence="2" id="KW-1133">Transmembrane helix</keyword>
<keyword evidence="5" id="KW-1185">Reference proteome</keyword>
<dbReference type="STRING" id="633440.SAMN05421869_10585"/>
<evidence type="ECO:0000256" key="1">
    <source>
        <dbReference type="SAM" id="MobiDB-lite"/>
    </source>
</evidence>
<sequence>MATRAIAGKLAVIIALATGVSLPGVAVAGLTGPAGVAERGLRAPELAPVMLVLDASGSMTAAAPGGGDKMRAAKRAVGLLARQAPQGARLGLTVYGTGTGGSAAEKARGCQDVRVVEEIGADPQAIARAAQRVRPSGYTPIGRSLRVAAEALPEEGPRSIVLISDGEDTCAPPEPCDVAKELARQGVDLRVHTVGFDVDGKTKRQLTCVAQATGGTYSDAPDADDLGRALNRVTQRALRGYEPAGVPVEGGADPRTAAVLRPGSYLDQIDGGEAKYYAVDVPAGHTLYLTASYVFPPFHGSEVERVDLYAADGSRCVWRTDVKSDQNPAASVVLGLAVPTAEDRRDDPCRRPGRFVARVERDERLQADGSAALELLIGLEPPVADPGPPPTRTEIPFTEPAGPPRPVVGGGSFGGATTLEGSGTYTDTIQYGEFVFYRIWLDWGQGLAWRVRFSGDIDGGSNVGAHMYTQRRNRQAFLHGVYDGRPLKLPNDRDAVTTAPIRYQNRQSLGARTQSVAGWYYIAVQNGFYERDNGPLPAVTVTLEVSVAGEREPGPAYVGGVRPRVIFGGESSSPGAQQSGVPDSAPEPEPSAGASSREPERGPGPPAERPPGPWALVADAGPLVWAGVPLVVLLFGGGAVFMVLALRRRQRG</sequence>
<feature type="compositionally biased region" description="Pro residues" evidence="1">
    <location>
        <begin position="602"/>
        <end position="613"/>
    </location>
</feature>
<proteinExistence type="predicted"/>
<evidence type="ECO:0000313" key="5">
    <source>
        <dbReference type="Proteomes" id="UP000199202"/>
    </source>
</evidence>
<dbReference type="PANTHER" id="PTHR10579:SF43">
    <property type="entry name" value="ZINC FINGER (C3HC4-TYPE RING FINGER) FAMILY PROTEIN"/>
    <property type="match status" value="1"/>
</dbReference>
<evidence type="ECO:0000259" key="3">
    <source>
        <dbReference type="PROSITE" id="PS50234"/>
    </source>
</evidence>
<evidence type="ECO:0000313" key="4">
    <source>
        <dbReference type="EMBL" id="SDI30457.1"/>
    </source>
</evidence>
<feature type="region of interest" description="Disordered" evidence="1">
    <location>
        <begin position="379"/>
        <end position="406"/>
    </location>
</feature>
<feature type="transmembrane region" description="Helical" evidence="2">
    <location>
        <begin position="623"/>
        <end position="646"/>
    </location>
</feature>
<dbReference type="Proteomes" id="UP000199202">
    <property type="component" value="Unassembled WGS sequence"/>
</dbReference>
<keyword evidence="2" id="KW-0812">Transmembrane</keyword>
<keyword evidence="2" id="KW-0472">Membrane</keyword>
<feature type="compositionally biased region" description="Polar residues" evidence="1">
    <location>
        <begin position="570"/>
        <end position="581"/>
    </location>
</feature>
<dbReference type="Pfam" id="PF13519">
    <property type="entry name" value="VWA_2"/>
    <property type="match status" value="1"/>
</dbReference>
<dbReference type="PROSITE" id="PS50234">
    <property type="entry name" value="VWFA"/>
    <property type="match status" value="1"/>
</dbReference>
<dbReference type="Gene3D" id="3.40.50.410">
    <property type="entry name" value="von Willebrand factor, type A domain"/>
    <property type="match status" value="1"/>
</dbReference>
<dbReference type="AlphaFoldDB" id="A0A1G8JHG3"/>
<organism evidence="4 5">
    <name type="scientific">Nonomuraea jiangxiensis</name>
    <dbReference type="NCBI Taxonomy" id="633440"/>
    <lineage>
        <taxon>Bacteria</taxon>
        <taxon>Bacillati</taxon>
        <taxon>Actinomycetota</taxon>
        <taxon>Actinomycetes</taxon>
        <taxon>Streptosporangiales</taxon>
        <taxon>Streptosporangiaceae</taxon>
        <taxon>Nonomuraea</taxon>
    </lineage>
</organism>
<dbReference type="EMBL" id="FNDJ01000005">
    <property type="protein sequence ID" value="SDI30457.1"/>
    <property type="molecule type" value="Genomic_DNA"/>
</dbReference>
<dbReference type="PANTHER" id="PTHR10579">
    <property type="entry name" value="CALCIUM-ACTIVATED CHLORIDE CHANNEL REGULATOR"/>
    <property type="match status" value="1"/>
</dbReference>
<dbReference type="SUPFAM" id="SSF53300">
    <property type="entry name" value="vWA-like"/>
    <property type="match status" value="1"/>
</dbReference>
<evidence type="ECO:0000256" key="2">
    <source>
        <dbReference type="SAM" id="Phobius"/>
    </source>
</evidence>
<reference evidence="4 5" key="1">
    <citation type="submission" date="2016-10" db="EMBL/GenBank/DDBJ databases">
        <authorList>
            <person name="de Groot N.N."/>
        </authorList>
    </citation>
    <scope>NUCLEOTIDE SEQUENCE [LARGE SCALE GENOMIC DNA]</scope>
    <source>
        <strain evidence="4 5">CGMCC 4.6533</strain>
    </source>
</reference>
<dbReference type="InterPro" id="IPR051266">
    <property type="entry name" value="CLCR"/>
</dbReference>
<feature type="region of interest" description="Disordered" evidence="1">
    <location>
        <begin position="568"/>
        <end position="613"/>
    </location>
</feature>
<feature type="domain" description="VWFA" evidence="3">
    <location>
        <begin position="48"/>
        <end position="233"/>
    </location>
</feature>
<dbReference type="RefSeq" id="WP_090931125.1">
    <property type="nucleotide sequence ID" value="NZ_FNDJ01000005.1"/>
</dbReference>